<dbReference type="RefSeq" id="WP_183409924.1">
    <property type="nucleotide sequence ID" value="NZ_JACHWY010000001.1"/>
</dbReference>
<feature type="domain" description="Xaa-Pro dipeptidyl-peptidase-like" evidence="3">
    <location>
        <begin position="54"/>
        <end position="338"/>
    </location>
</feature>
<dbReference type="PANTHER" id="PTHR22946:SF9">
    <property type="entry name" value="POLYKETIDE TRANSFERASE AF380"/>
    <property type="match status" value="1"/>
</dbReference>
<gene>
    <name evidence="4" type="ORF">FHR99_001529</name>
</gene>
<dbReference type="InterPro" id="IPR000383">
    <property type="entry name" value="Xaa-Pro-like_dom"/>
</dbReference>
<proteinExistence type="predicted"/>
<dbReference type="Proteomes" id="UP000537130">
    <property type="component" value="Unassembled WGS sequence"/>
</dbReference>
<keyword evidence="4" id="KW-0067">ATP-binding</keyword>
<dbReference type="SUPFAM" id="SSF53474">
    <property type="entry name" value="alpha/beta-Hydrolases"/>
    <property type="match status" value="1"/>
</dbReference>
<dbReference type="EMBL" id="JACHWY010000001">
    <property type="protein sequence ID" value="MBB3047293.1"/>
    <property type="molecule type" value="Genomic_DNA"/>
</dbReference>
<dbReference type="InterPro" id="IPR050261">
    <property type="entry name" value="FrsA_esterase"/>
</dbReference>
<dbReference type="AlphaFoldDB" id="A0A7W4W543"/>
<evidence type="ECO:0000259" key="3">
    <source>
        <dbReference type="Pfam" id="PF02129"/>
    </source>
</evidence>
<sequence length="576" mass="62030">MRVRFLFIVAIVLTPLLSGCNSSSDRDDIPEELTREIIINSQAPNDSNGNLTTAITASLFLPDEHRNGQAYPLIIHSHSWGGSRVSSSELRNMVPATAASTSDYGSQVNSQLAALREAGYAIISFDQRGFGRNGDDGDNGSEGGSHGMSPDFEIEDAKAVVQWAVDEWQAGRLNLLADGDDPRIGLLGSSYGGAFQPMLAAEDPRIDAIVPSMTWHNLEASFAPNGVLKKAWLIAICNKVVDEDGAELSTEMELACTQVRLDDSREIEDARVTENLFFDNSLASYEADPTFRMPKVDALILQGVRDTLFPMNEALKMRRYLLSGGGDVKIIAHESGHSGVRSGAGSQGPIGQAYCGSIDAITTIRRWFDEKLYRRNSVALPDICVALDNRTGIRVSSIAPASGSYRVAIPPSTTLQGISENNVRSAANEALFYPLGQPITQSNLILLGTPLARVTVNAGVTNDDPTPATGPNAAGIFIGVGILRNNQIYLVDDQVQPILSTDPRTDGTQQPIELVAVAEKLEVGDRVGVLLYGKHDLYENHPIGSNELGTNWDGNVATVFGTVDLPIIEANSLDRR</sequence>
<evidence type="ECO:0000256" key="2">
    <source>
        <dbReference type="SAM" id="MobiDB-lite"/>
    </source>
</evidence>
<comment type="caution">
    <text evidence="4">The sequence shown here is derived from an EMBL/GenBank/DDBJ whole genome shotgun (WGS) entry which is preliminary data.</text>
</comment>
<evidence type="ECO:0000256" key="1">
    <source>
        <dbReference type="ARBA" id="ARBA00022801"/>
    </source>
</evidence>
<dbReference type="PANTHER" id="PTHR22946">
    <property type="entry name" value="DIENELACTONE HYDROLASE DOMAIN-CONTAINING PROTEIN-RELATED"/>
    <property type="match status" value="1"/>
</dbReference>
<dbReference type="InterPro" id="IPR029058">
    <property type="entry name" value="AB_hydrolase_fold"/>
</dbReference>
<evidence type="ECO:0000313" key="5">
    <source>
        <dbReference type="Proteomes" id="UP000537130"/>
    </source>
</evidence>
<reference evidence="4 5" key="1">
    <citation type="submission" date="2020-08" db="EMBL/GenBank/DDBJ databases">
        <title>Genomic Encyclopedia of Type Strains, Phase III (KMG-III): the genomes of soil and plant-associated and newly described type strains.</title>
        <authorList>
            <person name="Whitman W."/>
        </authorList>
    </citation>
    <scope>NUCLEOTIDE SEQUENCE [LARGE SCALE GENOMIC DNA]</scope>
    <source>
        <strain evidence="4 5">CECT 8654</strain>
    </source>
</reference>
<dbReference type="Pfam" id="PF02129">
    <property type="entry name" value="Peptidase_S15"/>
    <property type="match status" value="1"/>
</dbReference>
<protein>
    <submittedName>
        <fullName evidence="4">ABC-2 type transport system ATP-binding protein</fullName>
    </submittedName>
</protein>
<accession>A0A7W4W543</accession>
<keyword evidence="5" id="KW-1185">Reference proteome</keyword>
<name>A0A7W4W543_9GAMM</name>
<keyword evidence="1" id="KW-0378">Hydrolase</keyword>
<dbReference type="Gene3D" id="3.40.50.1820">
    <property type="entry name" value="alpha/beta hydrolase"/>
    <property type="match status" value="1"/>
</dbReference>
<dbReference type="GO" id="GO:0005524">
    <property type="term" value="F:ATP binding"/>
    <property type="evidence" value="ECO:0007669"/>
    <property type="project" value="UniProtKB-KW"/>
</dbReference>
<dbReference type="GO" id="GO:0052689">
    <property type="term" value="F:carboxylic ester hydrolase activity"/>
    <property type="evidence" value="ECO:0007669"/>
    <property type="project" value="UniProtKB-ARBA"/>
</dbReference>
<keyword evidence="4" id="KW-0547">Nucleotide-binding</keyword>
<evidence type="ECO:0000313" key="4">
    <source>
        <dbReference type="EMBL" id="MBB3047293.1"/>
    </source>
</evidence>
<organism evidence="4 5">
    <name type="scientific">Litorivivens lipolytica</name>
    <dbReference type="NCBI Taxonomy" id="1524264"/>
    <lineage>
        <taxon>Bacteria</taxon>
        <taxon>Pseudomonadati</taxon>
        <taxon>Pseudomonadota</taxon>
        <taxon>Gammaproteobacteria</taxon>
        <taxon>Litorivivens</taxon>
    </lineage>
</organism>
<dbReference type="PROSITE" id="PS51257">
    <property type="entry name" value="PROKAR_LIPOPROTEIN"/>
    <property type="match status" value="1"/>
</dbReference>
<feature type="region of interest" description="Disordered" evidence="2">
    <location>
        <begin position="131"/>
        <end position="151"/>
    </location>
</feature>